<dbReference type="InterPro" id="IPR008928">
    <property type="entry name" value="6-hairpin_glycosidase_sf"/>
</dbReference>
<dbReference type="Proteomes" id="UP000588604">
    <property type="component" value="Unassembled WGS sequence"/>
</dbReference>
<feature type="domain" description="Glycosyl hydrolase family 92" evidence="4">
    <location>
        <begin position="256"/>
        <end position="714"/>
    </location>
</feature>
<evidence type="ECO:0000256" key="3">
    <source>
        <dbReference type="ARBA" id="ARBA00022837"/>
    </source>
</evidence>
<evidence type="ECO:0000313" key="6">
    <source>
        <dbReference type="EMBL" id="MBB6328718.1"/>
    </source>
</evidence>
<dbReference type="InterPro" id="IPR005887">
    <property type="entry name" value="GH92_a_mannosidase_put"/>
</dbReference>
<comment type="subunit">
    <text evidence="2">Monomer.</text>
</comment>
<accession>A0A841N198</accession>
<organism evidence="6 7">
    <name type="scientific">Algoriphagus iocasae</name>
    <dbReference type="NCBI Taxonomy" id="1836499"/>
    <lineage>
        <taxon>Bacteria</taxon>
        <taxon>Pseudomonadati</taxon>
        <taxon>Bacteroidota</taxon>
        <taxon>Cytophagia</taxon>
        <taxon>Cytophagales</taxon>
        <taxon>Cyclobacteriaceae</taxon>
        <taxon>Algoriphagus</taxon>
    </lineage>
</organism>
<evidence type="ECO:0000259" key="5">
    <source>
        <dbReference type="Pfam" id="PF17678"/>
    </source>
</evidence>
<dbReference type="GO" id="GO:0005829">
    <property type="term" value="C:cytosol"/>
    <property type="evidence" value="ECO:0007669"/>
    <property type="project" value="TreeGrafter"/>
</dbReference>
<keyword evidence="3" id="KW-0106">Calcium</keyword>
<sequence length="716" mass="80765">MRLNLRMPFWVLGFFVLQNAFGQEKPTDLVNPFIGTAPLTDPSVIGYTPPRDWRVWAGLTFPGSALPNAMVQLSPITKWGSGAGYEYEDSEILGFAHTNKGHWNLCNLPVLPISQEATAPFKSTFSHENEYASPGYYEVFLDDYKVGVKLTSTLRTGIHEYLFEKPEGRRILFGLGKANNGVSDWDINLVGTNVLEGFQRVGRDKVHFYAVLNHEVFNLKLESKGEKDGYAIVSISDKEAGKVVMKIGISYVSIANAKENLESESIDTSFEEVQKAAVKEWDGLLSKISVKSDSHRNKEMFYTSLYRTFLWPALRSDVNGEFSDEAGKIQKQDFKYYTIPSLWDTYRNKLVLLSILSPEVTGDVISSLISRAEITGFVPTFFHGDHGAPFIAGSYKRGIDNFEVEKAYQYLLRNAYESGSPRAFVEEYIAKGYISDPDVEKPHVETKARAGVSKTLEYAYDDYSLAILADTLGDKEHFQDLMKRSKNYQNVFDPSINFMRGRLENGDWISPFDSEYPYYEYMFREANAWQVSFYAPHDMPGLVSLYGGPDKFEAKLDEFFTKPWNPNHIARNISTFIGQYCQGNQPDHEAPFAYYYVNKPEKSQAILDKIMNELYGIGPEGLALSGMDDAGEMSSWFVCAAVGLYPMSPADADYLVTVPLFDEVTWKVDIGSDLVILKPNGGRKLKEIKVNGKPLDGYYVGHELFRKGGKIELVTN</sequence>
<dbReference type="GO" id="GO:0006516">
    <property type="term" value="P:glycoprotein catabolic process"/>
    <property type="evidence" value="ECO:0007669"/>
    <property type="project" value="TreeGrafter"/>
</dbReference>
<dbReference type="InterPro" id="IPR041371">
    <property type="entry name" value="GH92_N"/>
</dbReference>
<dbReference type="RefSeq" id="WP_184498081.1">
    <property type="nucleotide sequence ID" value="NZ_JACIJO010000005.1"/>
</dbReference>
<dbReference type="Pfam" id="PF17678">
    <property type="entry name" value="Glyco_hydro_92N"/>
    <property type="match status" value="1"/>
</dbReference>
<name>A0A841N198_9BACT</name>
<dbReference type="InterPro" id="IPR014718">
    <property type="entry name" value="GH-type_carb-bd"/>
</dbReference>
<dbReference type="NCBIfam" id="TIGR01180">
    <property type="entry name" value="aman2_put"/>
    <property type="match status" value="1"/>
</dbReference>
<comment type="caution">
    <text evidence="6">The sequence shown here is derived from an EMBL/GenBank/DDBJ whole genome shotgun (WGS) entry which is preliminary data.</text>
</comment>
<dbReference type="PANTHER" id="PTHR12143:SF39">
    <property type="entry name" value="SECRETED PROTEIN"/>
    <property type="match status" value="1"/>
</dbReference>
<dbReference type="GO" id="GO:0030246">
    <property type="term" value="F:carbohydrate binding"/>
    <property type="evidence" value="ECO:0007669"/>
    <property type="project" value="InterPro"/>
</dbReference>
<dbReference type="Gene3D" id="3.30.2080.10">
    <property type="entry name" value="GH92 mannosidase domain"/>
    <property type="match status" value="1"/>
</dbReference>
<gene>
    <name evidence="6" type="ORF">FHS59_004377</name>
</gene>
<dbReference type="AlphaFoldDB" id="A0A841N198"/>
<reference evidence="6 7" key="1">
    <citation type="submission" date="2020-08" db="EMBL/GenBank/DDBJ databases">
        <title>Genomic Encyclopedia of Type Strains, Phase IV (KMG-IV): sequencing the most valuable type-strain genomes for metagenomic binning, comparative biology and taxonomic classification.</title>
        <authorList>
            <person name="Goeker M."/>
        </authorList>
    </citation>
    <scope>NUCLEOTIDE SEQUENCE [LARGE SCALE GENOMIC DNA]</scope>
    <source>
        <strain evidence="6 7">DSM 102044</strain>
    </source>
</reference>
<dbReference type="Pfam" id="PF07971">
    <property type="entry name" value="Glyco_hydro_92"/>
    <property type="match status" value="1"/>
</dbReference>
<dbReference type="Gene3D" id="1.20.1610.10">
    <property type="entry name" value="alpha-1,2-mannosidases domains"/>
    <property type="match status" value="1"/>
</dbReference>
<feature type="domain" description="Glycosyl hydrolase family 92 N-terminal" evidence="5">
    <location>
        <begin position="29"/>
        <end position="250"/>
    </location>
</feature>
<keyword evidence="7" id="KW-1185">Reference proteome</keyword>
<dbReference type="InterPro" id="IPR012939">
    <property type="entry name" value="Glyco_hydro_92"/>
</dbReference>
<dbReference type="Gene3D" id="2.70.98.10">
    <property type="match status" value="1"/>
</dbReference>
<dbReference type="EMBL" id="JACIJO010000005">
    <property type="protein sequence ID" value="MBB6328718.1"/>
    <property type="molecule type" value="Genomic_DNA"/>
</dbReference>
<proteinExistence type="predicted"/>
<protein>
    <submittedName>
        <fullName evidence="6">Putative alpha-1,2-mannosidase</fullName>
    </submittedName>
</protein>
<comment type="cofactor">
    <cofactor evidence="1">
        <name>Ca(2+)</name>
        <dbReference type="ChEBI" id="CHEBI:29108"/>
    </cofactor>
</comment>
<dbReference type="PANTHER" id="PTHR12143">
    <property type="entry name" value="PEPTIDE N-GLYCANASE PNGASE -RELATED"/>
    <property type="match status" value="1"/>
</dbReference>
<evidence type="ECO:0000256" key="1">
    <source>
        <dbReference type="ARBA" id="ARBA00001913"/>
    </source>
</evidence>
<dbReference type="Gene3D" id="1.20.1050.60">
    <property type="entry name" value="alpha-1,2-mannosidase"/>
    <property type="match status" value="1"/>
</dbReference>
<dbReference type="InterPro" id="IPR050883">
    <property type="entry name" value="PNGase"/>
</dbReference>
<dbReference type="GO" id="GO:0005975">
    <property type="term" value="P:carbohydrate metabolic process"/>
    <property type="evidence" value="ECO:0007669"/>
    <property type="project" value="InterPro"/>
</dbReference>
<evidence type="ECO:0000256" key="2">
    <source>
        <dbReference type="ARBA" id="ARBA00011245"/>
    </source>
</evidence>
<evidence type="ECO:0000259" key="4">
    <source>
        <dbReference type="Pfam" id="PF07971"/>
    </source>
</evidence>
<dbReference type="SUPFAM" id="SSF48208">
    <property type="entry name" value="Six-hairpin glycosidases"/>
    <property type="match status" value="1"/>
</dbReference>
<dbReference type="GO" id="GO:0000224">
    <property type="term" value="F:peptide-N4-(N-acetyl-beta-glucosaminyl)asparagine amidase activity"/>
    <property type="evidence" value="ECO:0007669"/>
    <property type="project" value="TreeGrafter"/>
</dbReference>
<evidence type="ECO:0000313" key="7">
    <source>
        <dbReference type="Proteomes" id="UP000588604"/>
    </source>
</evidence>